<dbReference type="Gene3D" id="3.40.50.720">
    <property type="entry name" value="NAD(P)-binding Rossmann-like Domain"/>
    <property type="match status" value="1"/>
</dbReference>
<name>A0ABV9YLT6_9PSEU</name>
<dbReference type="EMBL" id="JBHSIV010000010">
    <property type="protein sequence ID" value="MFC5062968.1"/>
    <property type="molecule type" value="Genomic_DNA"/>
</dbReference>
<dbReference type="Pfam" id="PF00106">
    <property type="entry name" value="adh_short"/>
    <property type="match status" value="1"/>
</dbReference>
<protein>
    <submittedName>
        <fullName evidence="1">SDR family NAD(P)-dependent oxidoreductase</fullName>
    </submittedName>
</protein>
<dbReference type="SUPFAM" id="SSF51735">
    <property type="entry name" value="NAD(P)-binding Rossmann-fold domains"/>
    <property type="match status" value="1"/>
</dbReference>
<dbReference type="PANTHER" id="PTHR44656:SF7">
    <property type="entry name" value="DEHYDROGENASE_REDUCTASE SDR FAMILY MEMBER 12"/>
    <property type="match status" value="1"/>
</dbReference>
<dbReference type="InterPro" id="IPR002347">
    <property type="entry name" value="SDR_fam"/>
</dbReference>
<dbReference type="InterPro" id="IPR036291">
    <property type="entry name" value="NAD(P)-bd_dom_sf"/>
</dbReference>
<gene>
    <name evidence="1" type="ORF">ACFPBZ_12190</name>
</gene>
<organism evidence="1 2">
    <name type="scientific">Actinomycetospora atypica</name>
    <dbReference type="NCBI Taxonomy" id="1290095"/>
    <lineage>
        <taxon>Bacteria</taxon>
        <taxon>Bacillati</taxon>
        <taxon>Actinomycetota</taxon>
        <taxon>Actinomycetes</taxon>
        <taxon>Pseudonocardiales</taxon>
        <taxon>Pseudonocardiaceae</taxon>
        <taxon>Actinomycetospora</taxon>
    </lineage>
</organism>
<evidence type="ECO:0000313" key="1">
    <source>
        <dbReference type="EMBL" id="MFC5062968.1"/>
    </source>
</evidence>
<evidence type="ECO:0000313" key="2">
    <source>
        <dbReference type="Proteomes" id="UP001595947"/>
    </source>
</evidence>
<keyword evidence="2" id="KW-1185">Reference proteome</keyword>
<comment type="caution">
    <text evidence="1">The sequence shown here is derived from an EMBL/GenBank/DDBJ whole genome shotgun (WGS) entry which is preliminary data.</text>
</comment>
<dbReference type="Proteomes" id="UP001595947">
    <property type="component" value="Unassembled WGS sequence"/>
</dbReference>
<accession>A0ABV9YLT6</accession>
<dbReference type="RefSeq" id="WP_378036313.1">
    <property type="nucleotide sequence ID" value="NZ_JBHSIV010000010.1"/>
</dbReference>
<reference evidence="2" key="1">
    <citation type="journal article" date="2019" name="Int. J. Syst. Evol. Microbiol.">
        <title>The Global Catalogue of Microorganisms (GCM) 10K type strain sequencing project: providing services to taxonomists for standard genome sequencing and annotation.</title>
        <authorList>
            <consortium name="The Broad Institute Genomics Platform"/>
            <consortium name="The Broad Institute Genome Sequencing Center for Infectious Disease"/>
            <person name="Wu L."/>
            <person name="Ma J."/>
        </authorList>
    </citation>
    <scope>NUCLEOTIDE SEQUENCE [LARGE SCALE GENOMIC DNA]</scope>
    <source>
        <strain evidence="2">CGMCC 4.7093</strain>
    </source>
</reference>
<proteinExistence type="predicted"/>
<sequence>MPLPRLPRLVDAALDRLVVPGYSRLGYLARSAGWAATPPGALAGRTIAVTGASSGLGTATAIGLAGLGAAVELVVRDRGRGETARAEILVRHPGAQVTVARCDLSSLADVRRYALDARDRLLALHGLVHNAGVLPAGRTETDEGHELCLATHVLGPFLLTRELLPLLRAGSPPDRPGEPARVVFVSSGGMYTAALRTDDPEFTGGRYSGGAAYARTKRMQVVLAELLADDLAAAGVVVHSMHPGWADTPGVADSLPGFRRLTAPLLRTAAQGADTAVWLQTDREPGRCSGVFWHDRAPRPTHYLPGGEEPAAARAALWTLCVDATGSARPV</sequence>
<dbReference type="InterPro" id="IPR052992">
    <property type="entry name" value="SDR_member_12"/>
</dbReference>
<dbReference type="PRINTS" id="PR00081">
    <property type="entry name" value="GDHRDH"/>
</dbReference>
<dbReference type="PANTHER" id="PTHR44656">
    <property type="entry name" value="DEHYDROGENASE/REDUCTASE SDR FAMILY MEMBER 12"/>
    <property type="match status" value="1"/>
</dbReference>